<gene>
    <name evidence="2" type="ORF">CLCR_09053</name>
</gene>
<dbReference type="eggNOG" id="ENOG502SDNM">
    <property type="taxonomic scope" value="Eukaryota"/>
</dbReference>
<feature type="compositionally biased region" description="Polar residues" evidence="1">
    <location>
        <begin position="1"/>
        <end position="25"/>
    </location>
</feature>
<keyword evidence="3" id="KW-1185">Reference proteome</keyword>
<name>A0A1C1CUV4_9EURO</name>
<reference evidence="3" key="1">
    <citation type="submission" date="2015-07" db="EMBL/GenBank/DDBJ databases">
        <authorList>
            <person name="Teixeira M.M."/>
            <person name="Souza R.C."/>
            <person name="Almeida L.G."/>
            <person name="Vicente V.A."/>
            <person name="de Hoog S."/>
            <person name="Bocca A.L."/>
            <person name="de Almeida S.R."/>
            <person name="Vasconcelos A.T."/>
            <person name="Felipe M.S."/>
        </authorList>
    </citation>
    <scope>NUCLEOTIDE SEQUENCE [LARGE SCALE GENOMIC DNA]</scope>
    <source>
        <strain evidence="3">KSF</strain>
    </source>
</reference>
<protein>
    <submittedName>
        <fullName evidence="2">Uncharacterized protein</fullName>
    </submittedName>
</protein>
<evidence type="ECO:0000256" key="1">
    <source>
        <dbReference type="SAM" id="MobiDB-lite"/>
    </source>
</evidence>
<sequence>MTCATSDMSAGSSSTESINSTLQETQLDEGEGWARIWLRGVANRSSDARAVLFQMTAPAVRQHILQAYRDLYRTGLEAVQFSTPARHELRDILRQTFRTAPPSNFNPRRIQNTIKFLENAGKYDGFEHKIVKNLLHLQYWKGRPLDRRLKQSIRDLNTAAAVESRKQIWHQYRATLIMLNESLDICLTI</sequence>
<dbReference type="OrthoDB" id="4392610at2759"/>
<comment type="caution">
    <text evidence="2">The sequence shown here is derived from an EMBL/GenBank/DDBJ whole genome shotgun (WGS) entry which is preliminary data.</text>
</comment>
<proteinExistence type="predicted"/>
<dbReference type="EMBL" id="LGRB01000009">
    <property type="protein sequence ID" value="OCT52286.1"/>
    <property type="molecule type" value="Genomic_DNA"/>
</dbReference>
<dbReference type="VEuPathDB" id="FungiDB:G647_05879"/>
<dbReference type="STRING" id="86049.A0A1C1CUV4"/>
<organism evidence="2 3">
    <name type="scientific">Cladophialophora carrionii</name>
    <dbReference type="NCBI Taxonomy" id="86049"/>
    <lineage>
        <taxon>Eukaryota</taxon>
        <taxon>Fungi</taxon>
        <taxon>Dikarya</taxon>
        <taxon>Ascomycota</taxon>
        <taxon>Pezizomycotina</taxon>
        <taxon>Eurotiomycetes</taxon>
        <taxon>Chaetothyriomycetidae</taxon>
        <taxon>Chaetothyriales</taxon>
        <taxon>Herpotrichiellaceae</taxon>
        <taxon>Cladophialophora</taxon>
    </lineage>
</organism>
<dbReference type="VEuPathDB" id="FungiDB:CLCR_09053"/>
<evidence type="ECO:0000313" key="3">
    <source>
        <dbReference type="Proteomes" id="UP000094526"/>
    </source>
</evidence>
<dbReference type="AlphaFoldDB" id="A0A1C1CUV4"/>
<accession>A0A1C1CUV4</accession>
<evidence type="ECO:0000313" key="2">
    <source>
        <dbReference type="EMBL" id="OCT52286.1"/>
    </source>
</evidence>
<feature type="region of interest" description="Disordered" evidence="1">
    <location>
        <begin position="1"/>
        <end position="26"/>
    </location>
</feature>
<dbReference type="Proteomes" id="UP000094526">
    <property type="component" value="Unassembled WGS sequence"/>
</dbReference>